<reference evidence="1 2" key="1">
    <citation type="submission" date="2018-09" db="EMBL/GenBank/DDBJ databases">
        <authorList>
            <person name="Postec A."/>
        </authorList>
    </citation>
    <scope>NUCLEOTIDE SEQUENCE [LARGE SCALE GENOMIC DNA]</scope>
    <source>
        <strain evidence="1">70B-A</strain>
    </source>
</reference>
<proteinExistence type="predicted"/>
<evidence type="ECO:0000313" key="1">
    <source>
        <dbReference type="EMBL" id="VDN47546.1"/>
    </source>
</evidence>
<name>A0A3P7RXT2_9FIRM</name>
<dbReference type="KEGG" id="cbar:PATL70BA_1659"/>
<protein>
    <submittedName>
        <fullName evidence="1">Uncharacterized protein</fullName>
    </submittedName>
</protein>
<gene>
    <name evidence="1" type="ORF">PATL70BA_1659</name>
</gene>
<sequence>MSHLLSSRLSSRPLGWSKEEVTKMARLRVNIANEGFLDDEFRYTKF</sequence>
<accession>A0A3P7RXT2</accession>
<dbReference type="EMBL" id="LR130778">
    <property type="protein sequence ID" value="VDN47546.1"/>
    <property type="molecule type" value="Genomic_DNA"/>
</dbReference>
<keyword evidence="2" id="KW-1185">Reference proteome</keyword>
<organism evidence="1 2">
    <name type="scientific">Petrocella atlantisensis</name>
    <dbReference type="NCBI Taxonomy" id="2173034"/>
    <lineage>
        <taxon>Bacteria</taxon>
        <taxon>Bacillati</taxon>
        <taxon>Bacillota</taxon>
        <taxon>Clostridia</taxon>
        <taxon>Lachnospirales</taxon>
        <taxon>Vallitaleaceae</taxon>
        <taxon>Petrocella</taxon>
    </lineage>
</organism>
<dbReference type="AlphaFoldDB" id="A0A3P7RXT2"/>
<evidence type="ECO:0000313" key="2">
    <source>
        <dbReference type="Proteomes" id="UP000279029"/>
    </source>
</evidence>
<dbReference type="Proteomes" id="UP000279029">
    <property type="component" value="Chromosome"/>
</dbReference>